<dbReference type="Proteomes" id="UP000694845">
    <property type="component" value="Unplaced"/>
</dbReference>
<feature type="transmembrane region" description="Helical" evidence="5">
    <location>
        <begin position="344"/>
        <end position="364"/>
    </location>
</feature>
<dbReference type="PIRSF" id="PIRSF036436">
    <property type="entry name" value="UCP036436"/>
    <property type="match status" value="1"/>
</dbReference>
<keyword evidence="4 5" id="KW-0472">Membrane</keyword>
<evidence type="ECO:0000256" key="5">
    <source>
        <dbReference type="SAM" id="Phobius"/>
    </source>
</evidence>
<organism evidence="7 10">
    <name type="scientific">Acanthaster planci</name>
    <name type="common">Crown-of-thorns starfish</name>
    <dbReference type="NCBI Taxonomy" id="133434"/>
    <lineage>
        <taxon>Eukaryota</taxon>
        <taxon>Metazoa</taxon>
        <taxon>Echinodermata</taxon>
        <taxon>Eleutherozoa</taxon>
        <taxon>Asterozoa</taxon>
        <taxon>Asteroidea</taxon>
        <taxon>Valvatacea</taxon>
        <taxon>Valvatida</taxon>
        <taxon>Acanthasteridae</taxon>
        <taxon>Acanthaster</taxon>
    </lineage>
</organism>
<feature type="transmembrane region" description="Helical" evidence="5">
    <location>
        <begin position="70"/>
        <end position="91"/>
    </location>
</feature>
<feature type="transmembrane region" description="Helical" evidence="5">
    <location>
        <begin position="230"/>
        <end position="255"/>
    </location>
</feature>
<evidence type="ECO:0000256" key="3">
    <source>
        <dbReference type="ARBA" id="ARBA00022989"/>
    </source>
</evidence>
<dbReference type="PANTHER" id="PTHR13146:SF0">
    <property type="entry name" value="SOLUTE CARRIER FAMILY 35 MEMBER F6"/>
    <property type="match status" value="1"/>
</dbReference>
<evidence type="ECO:0000313" key="7">
    <source>
        <dbReference type="Proteomes" id="UP000694845"/>
    </source>
</evidence>
<gene>
    <name evidence="8 9 10" type="primary">LOC110979171</name>
</gene>
<feature type="domain" description="EamA" evidence="6">
    <location>
        <begin position="85"/>
        <end position="181"/>
    </location>
</feature>
<accession>A0A8B7YFK6</accession>
<dbReference type="Pfam" id="PF00892">
    <property type="entry name" value="EamA"/>
    <property type="match status" value="1"/>
</dbReference>
<feature type="transmembrane region" description="Helical" evidence="5">
    <location>
        <begin position="167"/>
        <end position="186"/>
    </location>
</feature>
<keyword evidence="3 5" id="KW-1133">Transmembrane helix</keyword>
<dbReference type="GeneID" id="110979171"/>
<dbReference type="CTD" id="54978"/>
<evidence type="ECO:0000313" key="9">
    <source>
        <dbReference type="RefSeq" id="XP_022090435.1"/>
    </source>
</evidence>
<dbReference type="RefSeq" id="XP_022090434.1">
    <property type="nucleotide sequence ID" value="XM_022234742.1"/>
</dbReference>
<dbReference type="RefSeq" id="XP_022090436.1">
    <property type="nucleotide sequence ID" value="XM_022234744.1"/>
</dbReference>
<dbReference type="InterPro" id="IPR000620">
    <property type="entry name" value="EamA_dom"/>
</dbReference>
<sequence length="407" mass="45746">MEEGTHPPCQETRRVNTPVTMGWTPYQFFLAGMMLVTGSINTLSTKWADLQSAVGDPKYGNNPHSFYHPFFQASCMFLGEMTCLLAFKIIFYYNKYKKTNKDFGPQTFSPFLMLPPAMCDMCATSLMYIGLNLTYASSFQMLRGAVVIFTGLLSVAFLKRRLVLHQWLGMFAILVGLVLVGTADLTEIQSGKRGLNSIITGDLLIIMAQIITATQMVVEEAFLYKHKIPALQAVGWEGVFGFCALSLLLIPFYYIDAGDFSELPDHALENAIDAFLQIKNNTIILVGTLGTIISIAFFNFSGISVTKQMSATTRMVLDSLRTMVIWAVSLLTQWETFAWRELLGFLFLIIGTFIYNDALFAPLLRRYKILPPLVTEDTDLREPLLAEDDINYSSTSERVLDKYQPIN</sequence>
<feature type="transmembrane region" description="Helical" evidence="5">
    <location>
        <begin position="111"/>
        <end position="129"/>
    </location>
</feature>
<dbReference type="KEGG" id="aplc:110979171"/>
<evidence type="ECO:0000259" key="6">
    <source>
        <dbReference type="Pfam" id="PF00892"/>
    </source>
</evidence>
<evidence type="ECO:0000256" key="1">
    <source>
        <dbReference type="ARBA" id="ARBA00004141"/>
    </source>
</evidence>
<dbReference type="RefSeq" id="XP_022090435.1">
    <property type="nucleotide sequence ID" value="XM_022234743.1"/>
</dbReference>
<proteinExistence type="predicted"/>
<name>A0A8B7YFK6_ACAPL</name>
<evidence type="ECO:0000313" key="10">
    <source>
        <dbReference type="RefSeq" id="XP_022090436.1"/>
    </source>
</evidence>
<comment type="subcellular location">
    <subcellularLocation>
        <location evidence="1">Membrane</location>
        <topology evidence="1">Multi-pass membrane protein</topology>
    </subcellularLocation>
</comment>
<dbReference type="SUPFAM" id="SSF103481">
    <property type="entry name" value="Multidrug resistance efflux transporter EmrE"/>
    <property type="match status" value="1"/>
</dbReference>
<reference evidence="8 9" key="1">
    <citation type="submission" date="2025-04" db="UniProtKB">
        <authorList>
            <consortium name="RefSeq"/>
        </authorList>
    </citation>
    <scope>IDENTIFICATION</scope>
</reference>
<dbReference type="AlphaFoldDB" id="A0A8B7YFK6"/>
<feature type="transmembrane region" description="Helical" evidence="5">
    <location>
        <begin position="198"/>
        <end position="218"/>
    </location>
</feature>
<dbReference type="InterPro" id="IPR037185">
    <property type="entry name" value="EmrE-like"/>
</dbReference>
<evidence type="ECO:0000256" key="4">
    <source>
        <dbReference type="ARBA" id="ARBA00023136"/>
    </source>
</evidence>
<dbReference type="PANTHER" id="PTHR13146">
    <property type="match status" value="1"/>
</dbReference>
<dbReference type="GO" id="GO:0016020">
    <property type="term" value="C:membrane"/>
    <property type="evidence" value="ECO:0007669"/>
    <property type="project" value="UniProtKB-SubCell"/>
</dbReference>
<dbReference type="InterPro" id="IPR012404">
    <property type="entry name" value="UCP036436"/>
</dbReference>
<keyword evidence="2 5" id="KW-0812">Transmembrane</keyword>
<keyword evidence="7" id="KW-1185">Reference proteome</keyword>
<feature type="transmembrane region" description="Helical" evidence="5">
    <location>
        <begin position="283"/>
        <end position="303"/>
    </location>
</feature>
<evidence type="ECO:0000256" key="2">
    <source>
        <dbReference type="ARBA" id="ARBA00022692"/>
    </source>
</evidence>
<evidence type="ECO:0000313" key="8">
    <source>
        <dbReference type="RefSeq" id="XP_022090434.1"/>
    </source>
</evidence>
<protein>
    <submittedName>
        <fullName evidence="8 9">Solute carrier family 35 member F6-like isoform X1</fullName>
    </submittedName>
</protein>
<feature type="transmembrane region" description="Helical" evidence="5">
    <location>
        <begin position="141"/>
        <end position="158"/>
    </location>
</feature>
<dbReference type="OrthoDB" id="29773at2759"/>